<accession>A0A9X1TXE0</accession>
<organism evidence="2 3">
    <name type="scientific">Sphingomonas cremea</name>
    <dbReference type="NCBI Taxonomy" id="2904799"/>
    <lineage>
        <taxon>Bacteria</taxon>
        <taxon>Pseudomonadati</taxon>
        <taxon>Pseudomonadota</taxon>
        <taxon>Alphaproteobacteria</taxon>
        <taxon>Sphingomonadales</taxon>
        <taxon>Sphingomonadaceae</taxon>
        <taxon>Sphingomonas</taxon>
    </lineage>
</organism>
<sequence length="251" mass="26814">MRFSQTEMLFPTHAVPPAGPLPPGAAELELKTAAGDRLRGVHIQPKANGVGPRTLILGFGGNAWNGQDVAEYLHQVFPEADVIAFHYRGYTPSTGSPSAEALMKDAPLVHDLAVDLVKPERVVAVGFSIGSGVAASLARRRDLDGLILVTPFDSLKAVAADMFPWLPVGPIFQHELATAEELEGGRTPVAVLAGERDEIVLPARTAALRNRVPNLVFDRTIAGAGHNDVYAMDDFQESLRQALKVVVSTAK</sequence>
<gene>
    <name evidence="2" type="ORF">LVY65_03020</name>
</gene>
<dbReference type="InterPro" id="IPR000073">
    <property type="entry name" value="AB_hydrolase_1"/>
</dbReference>
<dbReference type="InterPro" id="IPR029058">
    <property type="entry name" value="AB_hydrolase_fold"/>
</dbReference>
<protein>
    <recommendedName>
        <fullName evidence="1">AB hydrolase-1 domain-containing protein</fullName>
    </recommendedName>
</protein>
<evidence type="ECO:0000313" key="2">
    <source>
        <dbReference type="EMBL" id="MCF2514043.1"/>
    </source>
</evidence>
<reference evidence="2" key="1">
    <citation type="submission" date="2022-01" db="EMBL/GenBank/DDBJ databases">
        <authorList>
            <person name="Jo J.-H."/>
            <person name="Im W.-T."/>
        </authorList>
    </citation>
    <scope>NUCLEOTIDE SEQUENCE</scope>
    <source>
        <strain evidence="2">G124</strain>
    </source>
</reference>
<dbReference type="PANTHER" id="PTHR12277:SF79">
    <property type="entry name" value="XAA-PRO DIPEPTIDYL-PEPTIDASE-RELATED"/>
    <property type="match status" value="1"/>
</dbReference>
<evidence type="ECO:0000313" key="3">
    <source>
        <dbReference type="Proteomes" id="UP001139410"/>
    </source>
</evidence>
<dbReference type="Gene3D" id="3.40.50.1820">
    <property type="entry name" value="alpha/beta hydrolase"/>
    <property type="match status" value="1"/>
</dbReference>
<name>A0A9X1TXE0_9SPHN</name>
<dbReference type="Pfam" id="PF00561">
    <property type="entry name" value="Abhydrolase_1"/>
    <property type="match status" value="1"/>
</dbReference>
<dbReference type="RefSeq" id="WP_235066527.1">
    <property type="nucleotide sequence ID" value="NZ_JAKFGM010000001.1"/>
</dbReference>
<feature type="domain" description="AB hydrolase-1" evidence="1">
    <location>
        <begin position="58"/>
        <end position="151"/>
    </location>
</feature>
<evidence type="ECO:0000259" key="1">
    <source>
        <dbReference type="Pfam" id="PF00561"/>
    </source>
</evidence>
<comment type="caution">
    <text evidence="2">The sequence shown here is derived from an EMBL/GenBank/DDBJ whole genome shotgun (WGS) entry which is preliminary data.</text>
</comment>
<dbReference type="PANTHER" id="PTHR12277">
    <property type="entry name" value="ALPHA/BETA HYDROLASE DOMAIN-CONTAINING PROTEIN"/>
    <property type="match status" value="1"/>
</dbReference>
<dbReference type="Proteomes" id="UP001139410">
    <property type="component" value="Unassembled WGS sequence"/>
</dbReference>
<keyword evidence="3" id="KW-1185">Reference proteome</keyword>
<dbReference type="SUPFAM" id="SSF53474">
    <property type="entry name" value="alpha/beta-Hydrolases"/>
    <property type="match status" value="1"/>
</dbReference>
<proteinExistence type="predicted"/>
<dbReference type="AlphaFoldDB" id="A0A9X1TXE0"/>
<dbReference type="EMBL" id="JAKFGM010000001">
    <property type="protein sequence ID" value="MCF2514043.1"/>
    <property type="molecule type" value="Genomic_DNA"/>
</dbReference>